<protein>
    <submittedName>
        <fullName evidence="2">Uncharacterized protein</fullName>
    </submittedName>
</protein>
<dbReference type="Proteomes" id="UP001148018">
    <property type="component" value="Unassembled WGS sequence"/>
</dbReference>
<comment type="caution">
    <text evidence="2">The sequence shown here is derived from an EMBL/GenBank/DDBJ whole genome shotgun (WGS) entry which is preliminary data.</text>
</comment>
<proteinExistence type="predicted"/>
<organism evidence="2 3">
    <name type="scientific">Muraenolepis orangiensis</name>
    <name type="common">Patagonian moray cod</name>
    <dbReference type="NCBI Taxonomy" id="630683"/>
    <lineage>
        <taxon>Eukaryota</taxon>
        <taxon>Metazoa</taxon>
        <taxon>Chordata</taxon>
        <taxon>Craniata</taxon>
        <taxon>Vertebrata</taxon>
        <taxon>Euteleostomi</taxon>
        <taxon>Actinopterygii</taxon>
        <taxon>Neopterygii</taxon>
        <taxon>Teleostei</taxon>
        <taxon>Neoteleostei</taxon>
        <taxon>Acanthomorphata</taxon>
        <taxon>Zeiogadaria</taxon>
        <taxon>Gadariae</taxon>
        <taxon>Gadiformes</taxon>
        <taxon>Muraenolepidoidei</taxon>
        <taxon>Muraenolepididae</taxon>
        <taxon>Muraenolepis</taxon>
    </lineage>
</organism>
<name>A0A9Q0I9M9_9TELE</name>
<accession>A0A9Q0I9M9</accession>
<feature type="compositionally biased region" description="Basic and acidic residues" evidence="1">
    <location>
        <begin position="116"/>
        <end position="125"/>
    </location>
</feature>
<evidence type="ECO:0000313" key="2">
    <source>
        <dbReference type="EMBL" id="KAJ3589903.1"/>
    </source>
</evidence>
<evidence type="ECO:0000256" key="1">
    <source>
        <dbReference type="SAM" id="MobiDB-lite"/>
    </source>
</evidence>
<keyword evidence="3" id="KW-1185">Reference proteome</keyword>
<sequence>MLDAVKVWELQEEERSRTARIEAEKHRKRNLYVQALADYWEASLGGPTKEALVEAPPEEQKTPPHAQLPSSQRSSPTTPPCGTTVADPEQPPLRAYPSLSELGTGAVGGEGPAARRSREEADWDYKKRRGPRPSFLH</sequence>
<dbReference type="AlphaFoldDB" id="A0A9Q0I9M9"/>
<reference evidence="2" key="1">
    <citation type="submission" date="2022-07" db="EMBL/GenBank/DDBJ databases">
        <title>Chromosome-level genome of Muraenolepis orangiensis.</title>
        <authorList>
            <person name="Kim J."/>
        </authorList>
    </citation>
    <scope>NUCLEOTIDE SEQUENCE</scope>
    <source>
        <strain evidence="2">KU_S4_2022</strain>
        <tissue evidence="2">Muscle</tissue>
    </source>
</reference>
<dbReference type="EMBL" id="JANIIK010000115">
    <property type="protein sequence ID" value="KAJ3589903.1"/>
    <property type="molecule type" value="Genomic_DNA"/>
</dbReference>
<gene>
    <name evidence="2" type="ORF">NHX12_010744</name>
</gene>
<feature type="region of interest" description="Disordered" evidence="1">
    <location>
        <begin position="48"/>
        <end position="137"/>
    </location>
</feature>
<evidence type="ECO:0000313" key="3">
    <source>
        <dbReference type="Proteomes" id="UP001148018"/>
    </source>
</evidence>